<feature type="chain" id="PRO_5034358515" description="Ig-like domain-containing protein" evidence="4">
    <location>
        <begin position="21"/>
        <end position="259"/>
    </location>
</feature>
<evidence type="ECO:0000313" key="7">
    <source>
        <dbReference type="Proteomes" id="UP000694412"/>
    </source>
</evidence>
<dbReference type="AlphaFoldDB" id="A0A8C2YEU4"/>
<dbReference type="InterPro" id="IPR003597">
    <property type="entry name" value="Ig_C1-set"/>
</dbReference>
<keyword evidence="7" id="KW-1185">Reference proteome</keyword>
<dbReference type="Ensembl" id="ENSCJPT00005029336.1">
    <property type="protein sequence ID" value="ENSCJPP00005021360.1"/>
    <property type="gene ID" value="ENSCJPG00005017035.1"/>
</dbReference>
<sequence>MLASHLLIQGCFFVFLLIHSIPHSFFPFPGWALQQTPDTLVRLGDSLTLNCSHKESGAWTMYWYKQAVGKNTTMQLIVRSVEGTKADFEEEFKSRFQSSGTKENSLSVTIDRVLLSDSGTYFCVLMQLQNSVNYDRLVFGTGTKLTVIGKPPAVAIFSPSKQEIQQKNKATLVCLASGFYPDNLNLVWKVNGVKRTEGVGTDETSTSNGKGSSTADIRGSKLQKLVCLTVSDWESEDPGTATKQTMSEVSCRETDSAYV</sequence>
<dbReference type="InterPro" id="IPR003599">
    <property type="entry name" value="Ig_sub"/>
</dbReference>
<dbReference type="SMART" id="SM00407">
    <property type="entry name" value="IGc1"/>
    <property type="match status" value="1"/>
</dbReference>
<organism evidence="6 7">
    <name type="scientific">Coturnix japonica</name>
    <name type="common">Japanese quail</name>
    <name type="synonym">Coturnix coturnix japonica</name>
    <dbReference type="NCBI Taxonomy" id="93934"/>
    <lineage>
        <taxon>Eukaryota</taxon>
        <taxon>Metazoa</taxon>
        <taxon>Chordata</taxon>
        <taxon>Craniata</taxon>
        <taxon>Vertebrata</taxon>
        <taxon>Euteleostomi</taxon>
        <taxon>Archelosauria</taxon>
        <taxon>Archosauria</taxon>
        <taxon>Dinosauria</taxon>
        <taxon>Saurischia</taxon>
        <taxon>Theropoda</taxon>
        <taxon>Coelurosauria</taxon>
        <taxon>Aves</taxon>
        <taxon>Neognathae</taxon>
        <taxon>Galloanserae</taxon>
        <taxon>Galliformes</taxon>
        <taxon>Phasianidae</taxon>
        <taxon>Perdicinae</taxon>
        <taxon>Coturnix</taxon>
    </lineage>
</organism>
<feature type="compositionally biased region" description="Polar residues" evidence="3">
    <location>
        <begin position="202"/>
        <end position="215"/>
    </location>
</feature>
<dbReference type="InterPro" id="IPR013783">
    <property type="entry name" value="Ig-like_fold"/>
</dbReference>
<evidence type="ECO:0000256" key="3">
    <source>
        <dbReference type="SAM" id="MobiDB-lite"/>
    </source>
</evidence>
<dbReference type="InterPro" id="IPR013106">
    <property type="entry name" value="Ig_V-set"/>
</dbReference>
<reference evidence="6" key="2">
    <citation type="submission" date="2025-08" db="UniProtKB">
        <authorList>
            <consortium name="Ensembl"/>
        </authorList>
    </citation>
    <scope>IDENTIFICATION</scope>
</reference>
<dbReference type="Pfam" id="PF07686">
    <property type="entry name" value="V-set"/>
    <property type="match status" value="1"/>
</dbReference>
<evidence type="ECO:0000256" key="2">
    <source>
        <dbReference type="ARBA" id="ARBA00022859"/>
    </source>
</evidence>
<reference evidence="6" key="1">
    <citation type="submission" date="2015-11" db="EMBL/GenBank/DDBJ databases">
        <authorList>
            <consortium name="International Coturnix japonica Genome Analysis Consortium"/>
            <person name="Warren W."/>
            <person name="Burt D.W."/>
            <person name="Antin P.B."/>
            <person name="Lanford R."/>
            <person name="Gros J."/>
            <person name="Wilson R.K."/>
        </authorList>
    </citation>
    <scope>NUCLEOTIDE SEQUENCE [LARGE SCALE GENOMIC DNA]</scope>
</reference>
<proteinExistence type="predicted"/>
<dbReference type="GeneTree" id="ENSGT00940000164625"/>
<dbReference type="GO" id="GO:0002376">
    <property type="term" value="P:immune system process"/>
    <property type="evidence" value="ECO:0007669"/>
    <property type="project" value="UniProtKB-KW"/>
</dbReference>
<name>A0A8C2YEU4_COTJA</name>
<dbReference type="PANTHER" id="PTHR23268">
    <property type="entry name" value="T-CELL RECEPTOR BETA CHAIN"/>
    <property type="match status" value="1"/>
</dbReference>
<feature type="signal peptide" evidence="4">
    <location>
        <begin position="1"/>
        <end position="20"/>
    </location>
</feature>
<keyword evidence="1 4" id="KW-0732">Signal</keyword>
<dbReference type="SMART" id="SM00409">
    <property type="entry name" value="IG"/>
    <property type="match status" value="1"/>
</dbReference>
<dbReference type="Pfam" id="PF07654">
    <property type="entry name" value="C1-set"/>
    <property type="match status" value="1"/>
</dbReference>
<keyword evidence="2" id="KW-0391">Immunity</keyword>
<dbReference type="GO" id="GO:0005886">
    <property type="term" value="C:plasma membrane"/>
    <property type="evidence" value="ECO:0007669"/>
    <property type="project" value="TreeGrafter"/>
</dbReference>
<protein>
    <recommendedName>
        <fullName evidence="5">Ig-like domain-containing protein</fullName>
    </recommendedName>
</protein>
<feature type="compositionally biased region" description="Basic and acidic residues" evidence="3">
    <location>
        <begin position="250"/>
        <end position="259"/>
    </location>
</feature>
<dbReference type="InterPro" id="IPR036179">
    <property type="entry name" value="Ig-like_dom_sf"/>
</dbReference>
<dbReference type="Proteomes" id="UP000694412">
    <property type="component" value="Chromosome 1"/>
</dbReference>
<dbReference type="PROSITE" id="PS50835">
    <property type="entry name" value="IG_LIKE"/>
    <property type="match status" value="2"/>
</dbReference>
<feature type="region of interest" description="Disordered" evidence="3">
    <location>
        <begin position="235"/>
        <end position="259"/>
    </location>
</feature>
<reference evidence="6" key="3">
    <citation type="submission" date="2025-09" db="UniProtKB">
        <authorList>
            <consortium name="Ensembl"/>
        </authorList>
    </citation>
    <scope>IDENTIFICATION</scope>
</reference>
<dbReference type="GO" id="GO:0007166">
    <property type="term" value="P:cell surface receptor signaling pathway"/>
    <property type="evidence" value="ECO:0007669"/>
    <property type="project" value="TreeGrafter"/>
</dbReference>
<dbReference type="SUPFAM" id="SSF48726">
    <property type="entry name" value="Immunoglobulin"/>
    <property type="match status" value="2"/>
</dbReference>
<dbReference type="InterPro" id="IPR007110">
    <property type="entry name" value="Ig-like_dom"/>
</dbReference>
<evidence type="ECO:0000256" key="1">
    <source>
        <dbReference type="ARBA" id="ARBA00022729"/>
    </source>
</evidence>
<dbReference type="CDD" id="cd00099">
    <property type="entry name" value="IgV"/>
    <property type="match status" value="1"/>
</dbReference>
<evidence type="ECO:0000313" key="6">
    <source>
        <dbReference type="Ensembl" id="ENSCJPP00005021360.1"/>
    </source>
</evidence>
<feature type="domain" description="Ig-like" evidence="5">
    <location>
        <begin position="152"/>
        <end position="247"/>
    </location>
</feature>
<dbReference type="InterPro" id="IPR050413">
    <property type="entry name" value="TCR_beta_variable"/>
</dbReference>
<accession>A0A8C2YEU4</accession>
<evidence type="ECO:0000256" key="4">
    <source>
        <dbReference type="SAM" id="SignalP"/>
    </source>
</evidence>
<feature type="region of interest" description="Disordered" evidence="3">
    <location>
        <begin position="197"/>
        <end position="216"/>
    </location>
</feature>
<evidence type="ECO:0000259" key="5">
    <source>
        <dbReference type="PROSITE" id="PS50835"/>
    </source>
</evidence>
<dbReference type="Gene3D" id="2.60.40.10">
    <property type="entry name" value="Immunoglobulins"/>
    <property type="match status" value="2"/>
</dbReference>
<feature type="domain" description="Ig-like" evidence="5">
    <location>
        <begin position="29"/>
        <end position="133"/>
    </location>
</feature>
<dbReference type="SMART" id="SM00406">
    <property type="entry name" value="IGv"/>
    <property type="match status" value="1"/>
</dbReference>